<evidence type="ECO:0000313" key="6">
    <source>
        <dbReference type="Proteomes" id="UP001172684"/>
    </source>
</evidence>
<keyword evidence="2" id="KW-0175">Coiled coil</keyword>
<reference evidence="5" key="1">
    <citation type="submission" date="2022-10" db="EMBL/GenBank/DDBJ databases">
        <title>Culturing micro-colonial fungi from biological soil crusts in the Mojave desert and describing Neophaeococcomyces mojavensis, and introducing the new genera and species Taxawa tesnikishii.</title>
        <authorList>
            <person name="Kurbessoian T."/>
            <person name="Stajich J.E."/>
        </authorList>
    </citation>
    <scope>NUCLEOTIDE SEQUENCE</scope>
    <source>
        <strain evidence="5">TK_1</strain>
    </source>
</reference>
<keyword evidence="1" id="KW-0479">Metal-binding</keyword>
<evidence type="ECO:0000256" key="3">
    <source>
        <dbReference type="SAM" id="MobiDB-lite"/>
    </source>
</evidence>
<comment type="caution">
    <text evidence="5">The sequence shown here is derived from an EMBL/GenBank/DDBJ whole genome shotgun (WGS) entry which is preliminary data.</text>
</comment>
<evidence type="ECO:0000259" key="4">
    <source>
        <dbReference type="PROSITE" id="PS50103"/>
    </source>
</evidence>
<proteinExistence type="predicted"/>
<sequence>MLTESSLDALTAQLSGFRTISEQQRTKLETLLKSYENLLEDYRSLRSDYEEEREVREKYKKLARGQERNPFVLVLVDGDGYVFNDHLIKNGSEGGIAAAQGLSNAIKQCLLRLGSDADQCRIMVRIYSNLAGLSKLLARHGMAGNEARSLAPFAASFTRSHDLFDFVDAGDKKEGADFKIREMFRLFAENSQCKHIFFAGCHDTGYLSLLTPYRGKLERVSLIKAAGFNAEYLSLGLNVEEFTSIFRSTMLQYPSSAPAASPEKAPASHMASKYTIPAPGSTSQPVCRFFPKGTCKYGPHCKNAHVISTSKPTMDYRTAEWRTSTPSTNAYRPSSARPETPADLVDSLAHSTVPELPSQPPDKEGLIPLNSRGDRLDYFIPPATPGAWQAYTARAKTHKICNKFHIEKNCQNTNCPFDHKPVEPELIHVMKIILSNRPCPRRGGCRRETCPEGHICKRPGCQGPGDHCKFAASMHRVDTVPFEWVEPVGESDGSSDAGKETTPNGFTSPTDGGALIDFDSYQKW</sequence>
<protein>
    <recommendedName>
        <fullName evidence="4">C3H1-type domain-containing protein</fullName>
    </recommendedName>
</protein>
<gene>
    <name evidence="5" type="ORF">H2201_003222</name>
</gene>
<keyword evidence="6" id="KW-1185">Reference proteome</keyword>
<feature type="compositionally biased region" description="Polar residues" evidence="3">
    <location>
        <begin position="501"/>
        <end position="510"/>
    </location>
</feature>
<dbReference type="PROSITE" id="PS50103">
    <property type="entry name" value="ZF_C3H1"/>
    <property type="match status" value="1"/>
</dbReference>
<organism evidence="5 6">
    <name type="scientific">Coniosporium apollinis</name>
    <dbReference type="NCBI Taxonomy" id="61459"/>
    <lineage>
        <taxon>Eukaryota</taxon>
        <taxon>Fungi</taxon>
        <taxon>Dikarya</taxon>
        <taxon>Ascomycota</taxon>
        <taxon>Pezizomycotina</taxon>
        <taxon>Dothideomycetes</taxon>
        <taxon>Dothideomycetes incertae sedis</taxon>
        <taxon>Coniosporium</taxon>
    </lineage>
</organism>
<feature type="domain" description="C3H1-type" evidence="4">
    <location>
        <begin position="281"/>
        <end position="308"/>
    </location>
</feature>
<dbReference type="Pfam" id="PF00642">
    <property type="entry name" value="zf-CCCH"/>
    <property type="match status" value="1"/>
</dbReference>
<dbReference type="InterPro" id="IPR057683">
    <property type="entry name" value="DUF7923"/>
</dbReference>
<keyword evidence="1" id="KW-0863">Zinc-finger</keyword>
<dbReference type="InterPro" id="IPR057654">
    <property type="entry name" value="Znf-CCCH_tandem"/>
</dbReference>
<dbReference type="PANTHER" id="PTHR37543:SF1">
    <property type="entry name" value="CCCH ZINC FINGER DNA BINDING PROTEIN (AFU_ORTHOLOGUE AFUA_5G12760)"/>
    <property type="match status" value="1"/>
</dbReference>
<feature type="zinc finger region" description="C3H1-type" evidence="1">
    <location>
        <begin position="281"/>
        <end position="308"/>
    </location>
</feature>
<dbReference type="Pfam" id="PF25543">
    <property type="entry name" value="zf-CCCH_tandem"/>
    <property type="match status" value="1"/>
</dbReference>
<dbReference type="Proteomes" id="UP001172684">
    <property type="component" value="Unassembled WGS sequence"/>
</dbReference>
<dbReference type="SMART" id="SM00356">
    <property type="entry name" value="ZnF_C3H1"/>
    <property type="match status" value="2"/>
</dbReference>
<dbReference type="EMBL" id="JAPDRL010000018">
    <property type="protein sequence ID" value="KAJ9666564.1"/>
    <property type="molecule type" value="Genomic_DNA"/>
</dbReference>
<feature type="coiled-coil region" evidence="2">
    <location>
        <begin position="21"/>
        <end position="69"/>
    </location>
</feature>
<keyword evidence="1" id="KW-0862">Zinc</keyword>
<dbReference type="PANTHER" id="PTHR37543">
    <property type="entry name" value="CCCH ZINC FINGER DNA BINDING PROTEIN (AFU_ORTHOLOGUE AFUA_5G12760)"/>
    <property type="match status" value="1"/>
</dbReference>
<dbReference type="Pfam" id="PF25540">
    <property type="entry name" value="DUF7923"/>
    <property type="match status" value="1"/>
</dbReference>
<evidence type="ECO:0000313" key="5">
    <source>
        <dbReference type="EMBL" id="KAJ9666564.1"/>
    </source>
</evidence>
<evidence type="ECO:0000256" key="1">
    <source>
        <dbReference type="PROSITE-ProRule" id="PRU00723"/>
    </source>
</evidence>
<feature type="region of interest" description="Disordered" evidence="3">
    <location>
        <begin position="486"/>
        <end position="524"/>
    </location>
</feature>
<evidence type="ECO:0000256" key="2">
    <source>
        <dbReference type="SAM" id="Coils"/>
    </source>
</evidence>
<dbReference type="Pfam" id="PF25542">
    <property type="entry name" value="zf-CCCH_12"/>
    <property type="match status" value="1"/>
</dbReference>
<dbReference type="InterPro" id="IPR000571">
    <property type="entry name" value="Znf_CCCH"/>
</dbReference>
<dbReference type="Gene3D" id="4.10.1000.10">
    <property type="entry name" value="Zinc finger, CCCH-type"/>
    <property type="match status" value="1"/>
</dbReference>
<name>A0ABQ9NVZ5_9PEZI</name>
<accession>A0ABQ9NVZ5</accession>